<evidence type="ECO:0000256" key="2">
    <source>
        <dbReference type="ARBA" id="ARBA00022448"/>
    </source>
</evidence>
<feature type="transmembrane region" description="Helical" evidence="7">
    <location>
        <begin position="94"/>
        <end position="118"/>
    </location>
</feature>
<dbReference type="InterPro" id="IPR020846">
    <property type="entry name" value="MFS_dom"/>
</dbReference>
<sequence length="564" mass="61590">MPLESPNTAAEPPIVDKSSGFAPLKISLFRDRWIASTISSVGTWMQDTAGTWLMTSLTASPLLIALMQTAASLPVLLLGLLAGATADIFDRRKLLIFWQAWMLASVGVLAVLTFVGYISPWALLAFTFLLNIGSAMNNPAWQAIVPELVPRELIPDTVSLNAASNNLARAVGPALGGLMVAGFQRVYTGAGSVFALNAVSFAGVIWVLVNWKRIPLFKSALPSERIAGSIRSGLRYVRYAPDLQSSLVRAFIYTFFISAIWSLLAVVAKRDLKQGPLGYGILNGSLGLGAVIAATTLHRIRQRFSADQILATSTLYNVVVLLVLAFVRSPSILIATLILSGAAWTSTMSTINVSVQLSVPAWVQARALGTYMTTFQGGMAFGAILWGYIAEHTSTTIALTTAACGLLITFPFARRFHILQGPLPDHTPYQWKHPAPQLALDTEPTDGPVRISVEYCVPIENYAEFTYAIHQLRGVRLRDGAIRWGIYRDAIDPTHLNETFVMESWLDYLRSRERITAADEAIRARVRALHQHDDPPKTTYQIYAREVANPVPSRSPASAVETKP</sequence>
<feature type="domain" description="Major facilitator superfamily (MFS) profile" evidence="8">
    <location>
        <begin position="28"/>
        <end position="417"/>
    </location>
</feature>
<comment type="subcellular location">
    <subcellularLocation>
        <location evidence="1">Cell membrane</location>
        <topology evidence="1">Multi-pass membrane protein</topology>
    </subcellularLocation>
</comment>
<protein>
    <submittedName>
        <fullName evidence="9">MFS family permease</fullName>
    </submittedName>
</protein>
<dbReference type="CDD" id="cd06173">
    <property type="entry name" value="MFS_MefA_like"/>
    <property type="match status" value="1"/>
</dbReference>
<evidence type="ECO:0000256" key="7">
    <source>
        <dbReference type="SAM" id="Phobius"/>
    </source>
</evidence>
<evidence type="ECO:0000256" key="5">
    <source>
        <dbReference type="ARBA" id="ARBA00022989"/>
    </source>
</evidence>
<dbReference type="GO" id="GO:0022857">
    <property type="term" value="F:transmembrane transporter activity"/>
    <property type="evidence" value="ECO:0007669"/>
    <property type="project" value="InterPro"/>
</dbReference>
<dbReference type="PANTHER" id="PTHR23513:SF11">
    <property type="entry name" value="STAPHYLOFERRIN A TRANSPORTER"/>
    <property type="match status" value="1"/>
</dbReference>
<dbReference type="PANTHER" id="PTHR23513">
    <property type="entry name" value="INTEGRAL MEMBRANE EFFLUX PROTEIN-RELATED"/>
    <property type="match status" value="1"/>
</dbReference>
<evidence type="ECO:0000256" key="1">
    <source>
        <dbReference type="ARBA" id="ARBA00004651"/>
    </source>
</evidence>
<name>A0A7W8IHU5_9BACT</name>
<dbReference type="InterPro" id="IPR036259">
    <property type="entry name" value="MFS_trans_sf"/>
</dbReference>
<gene>
    <name evidence="9" type="ORF">HDF09_001231</name>
</gene>
<dbReference type="InterPro" id="IPR010290">
    <property type="entry name" value="TM_effector"/>
</dbReference>
<evidence type="ECO:0000313" key="9">
    <source>
        <dbReference type="EMBL" id="MBB5316581.1"/>
    </source>
</evidence>
<keyword evidence="10" id="KW-1185">Reference proteome</keyword>
<evidence type="ECO:0000256" key="6">
    <source>
        <dbReference type="ARBA" id="ARBA00023136"/>
    </source>
</evidence>
<keyword evidence="6 7" id="KW-0472">Membrane</keyword>
<keyword evidence="5 7" id="KW-1133">Transmembrane helix</keyword>
<feature type="transmembrane region" description="Helical" evidence="7">
    <location>
        <begin position="62"/>
        <end position="82"/>
    </location>
</feature>
<evidence type="ECO:0000256" key="3">
    <source>
        <dbReference type="ARBA" id="ARBA00022475"/>
    </source>
</evidence>
<reference evidence="9" key="1">
    <citation type="submission" date="2020-08" db="EMBL/GenBank/DDBJ databases">
        <title>Genomic Encyclopedia of Type Strains, Phase IV (KMG-V): Genome sequencing to study the core and pangenomes of soil and plant-associated prokaryotes.</title>
        <authorList>
            <person name="Whitman W."/>
        </authorList>
    </citation>
    <scope>NUCLEOTIDE SEQUENCE [LARGE SCALE GENOMIC DNA]</scope>
    <source>
        <strain evidence="9">M8UP27</strain>
    </source>
</reference>
<keyword evidence="3" id="KW-1003">Cell membrane</keyword>
<dbReference type="Proteomes" id="UP000568106">
    <property type="component" value="Unassembled WGS sequence"/>
</dbReference>
<dbReference type="Pfam" id="PF05977">
    <property type="entry name" value="MFS_3"/>
    <property type="match status" value="1"/>
</dbReference>
<evidence type="ECO:0000256" key="4">
    <source>
        <dbReference type="ARBA" id="ARBA00022692"/>
    </source>
</evidence>
<dbReference type="PROSITE" id="PS50850">
    <property type="entry name" value="MFS"/>
    <property type="match status" value="1"/>
</dbReference>
<evidence type="ECO:0000313" key="10">
    <source>
        <dbReference type="Proteomes" id="UP000568106"/>
    </source>
</evidence>
<feature type="transmembrane region" description="Helical" evidence="7">
    <location>
        <begin position="279"/>
        <end position="297"/>
    </location>
</feature>
<dbReference type="EMBL" id="JACHDY010000001">
    <property type="protein sequence ID" value="MBB5316581.1"/>
    <property type="molecule type" value="Genomic_DNA"/>
</dbReference>
<evidence type="ECO:0000259" key="8">
    <source>
        <dbReference type="PROSITE" id="PS50850"/>
    </source>
</evidence>
<comment type="caution">
    <text evidence="9">The sequence shown here is derived from an EMBL/GenBank/DDBJ whole genome shotgun (WGS) entry which is preliminary data.</text>
</comment>
<feature type="transmembrane region" description="Helical" evidence="7">
    <location>
        <begin position="395"/>
        <end position="413"/>
    </location>
</feature>
<dbReference type="SUPFAM" id="SSF103473">
    <property type="entry name" value="MFS general substrate transporter"/>
    <property type="match status" value="1"/>
</dbReference>
<keyword evidence="4 7" id="KW-0812">Transmembrane</keyword>
<dbReference type="GO" id="GO:0005886">
    <property type="term" value="C:plasma membrane"/>
    <property type="evidence" value="ECO:0007669"/>
    <property type="project" value="UniProtKB-SubCell"/>
</dbReference>
<feature type="transmembrane region" description="Helical" evidence="7">
    <location>
        <begin position="367"/>
        <end position="389"/>
    </location>
</feature>
<accession>A0A7W8IHU5</accession>
<organism evidence="9 10">
    <name type="scientific">Tunturiibacter empetritectus</name>
    <dbReference type="NCBI Taxonomy" id="3069691"/>
    <lineage>
        <taxon>Bacteria</taxon>
        <taxon>Pseudomonadati</taxon>
        <taxon>Acidobacteriota</taxon>
        <taxon>Terriglobia</taxon>
        <taxon>Terriglobales</taxon>
        <taxon>Acidobacteriaceae</taxon>
        <taxon>Tunturiibacter</taxon>
    </lineage>
</organism>
<proteinExistence type="predicted"/>
<feature type="transmembrane region" description="Helical" evidence="7">
    <location>
        <begin position="186"/>
        <end position="209"/>
    </location>
</feature>
<dbReference type="Gene3D" id="1.20.1250.20">
    <property type="entry name" value="MFS general substrate transporter like domains"/>
    <property type="match status" value="1"/>
</dbReference>
<feature type="transmembrane region" description="Helical" evidence="7">
    <location>
        <begin position="247"/>
        <end position="267"/>
    </location>
</feature>
<keyword evidence="2" id="KW-0813">Transport</keyword>
<dbReference type="AlphaFoldDB" id="A0A7W8IHU5"/>